<evidence type="ECO:0000313" key="1">
    <source>
        <dbReference type="EMBL" id="GFH45614.1"/>
    </source>
</evidence>
<name>A0AAD3CIV2_9STRA</name>
<organism evidence="1 2">
    <name type="scientific">Chaetoceros tenuissimus</name>
    <dbReference type="NCBI Taxonomy" id="426638"/>
    <lineage>
        <taxon>Eukaryota</taxon>
        <taxon>Sar</taxon>
        <taxon>Stramenopiles</taxon>
        <taxon>Ochrophyta</taxon>
        <taxon>Bacillariophyta</taxon>
        <taxon>Coscinodiscophyceae</taxon>
        <taxon>Chaetocerotophycidae</taxon>
        <taxon>Chaetocerotales</taxon>
        <taxon>Chaetocerotaceae</taxon>
        <taxon>Chaetoceros</taxon>
    </lineage>
</organism>
<keyword evidence="2" id="KW-1185">Reference proteome</keyword>
<protein>
    <submittedName>
        <fullName evidence="1">Uncharacterized protein</fullName>
    </submittedName>
</protein>
<evidence type="ECO:0000313" key="2">
    <source>
        <dbReference type="Proteomes" id="UP001054902"/>
    </source>
</evidence>
<dbReference type="EMBL" id="BLLK01000022">
    <property type="protein sequence ID" value="GFH45614.1"/>
    <property type="molecule type" value="Genomic_DNA"/>
</dbReference>
<gene>
    <name evidence="1" type="ORF">CTEN210_02088</name>
</gene>
<proteinExistence type="predicted"/>
<dbReference type="Proteomes" id="UP001054902">
    <property type="component" value="Unassembled WGS sequence"/>
</dbReference>
<sequence>MGQMKQKLQKSVSREDRISALEIKLKRAESMSDSESVEHMTKAERAELKGLLEKREVFEEQYDPLSFTQEHLEFKAMHNNVFIQLAKYCQQARDKRELKNERINVFFLDGPDGGTASALIETGGFQESQCYVANRHESSCESLRNILPDENVIHAAASEALNVAMPIVLDGVKGTSAGEIDVDVSLSSEKDGAFANIDFGAYYFDGCGGFVPHIIGMISAALVREDYDSSMPIAIGYSLLGGNKDVVEKELAISQALSTIASSRNMR</sequence>
<accession>A0AAD3CIV2</accession>
<reference evidence="1 2" key="1">
    <citation type="journal article" date="2021" name="Sci. Rep.">
        <title>The genome of the diatom Chaetoceros tenuissimus carries an ancient integrated fragment of an extant virus.</title>
        <authorList>
            <person name="Hongo Y."/>
            <person name="Kimura K."/>
            <person name="Takaki Y."/>
            <person name="Yoshida Y."/>
            <person name="Baba S."/>
            <person name="Kobayashi G."/>
            <person name="Nagasaki K."/>
            <person name="Hano T."/>
            <person name="Tomaru Y."/>
        </authorList>
    </citation>
    <scope>NUCLEOTIDE SEQUENCE [LARGE SCALE GENOMIC DNA]</scope>
    <source>
        <strain evidence="1 2">NIES-3715</strain>
    </source>
</reference>
<comment type="caution">
    <text evidence="1">The sequence shown here is derived from an EMBL/GenBank/DDBJ whole genome shotgun (WGS) entry which is preliminary data.</text>
</comment>
<dbReference type="AlphaFoldDB" id="A0AAD3CIV2"/>